<dbReference type="InterPro" id="IPR010540">
    <property type="entry name" value="CmpB_TMEM229"/>
</dbReference>
<proteinExistence type="predicted"/>
<keyword evidence="2" id="KW-0812">Transmembrane</keyword>
<dbReference type="Proteomes" id="UP000095662">
    <property type="component" value="Unassembled WGS sequence"/>
</dbReference>
<feature type="coiled-coil region" evidence="1">
    <location>
        <begin position="169"/>
        <end position="279"/>
    </location>
</feature>
<keyword evidence="1" id="KW-0175">Coiled coil</keyword>
<dbReference type="OrthoDB" id="9789229at2"/>
<reference evidence="3 4" key="1">
    <citation type="submission" date="2015-09" db="EMBL/GenBank/DDBJ databases">
        <authorList>
            <consortium name="Pathogen Informatics"/>
        </authorList>
    </citation>
    <scope>NUCLEOTIDE SEQUENCE [LARGE SCALE GENOMIC DNA]</scope>
    <source>
        <strain evidence="3 4">2789STDY5834928</strain>
    </source>
</reference>
<accession>A0A174ZJG1</accession>
<dbReference type="EMBL" id="CZBY01000005">
    <property type="protein sequence ID" value="CUQ84368.1"/>
    <property type="molecule type" value="Genomic_DNA"/>
</dbReference>
<feature type="transmembrane region" description="Helical" evidence="2">
    <location>
        <begin position="6"/>
        <end position="28"/>
    </location>
</feature>
<dbReference type="Pfam" id="PF06541">
    <property type="entry name" value="ABC_trans_CmpB"/>
    <property type="match status" value="1"/>
</dbReference>
<evidence type="ECO:0000256" key="2">
    <source>
        <dbReference type="SAM" id="Phobius"/>
    </source>
</evidence>
<evidence type="ECO:0000313" key="3">
    <source>
        <dbReference type="EMBL" id="CUQ84368.1"/>
    </source>
</evidence>
<name>A0A174ZJG1_9FIRM</name>
<feature type="transmembrane region" description="Helical" evidence="2">
    <location>
        <begin position="40"/>
        <end position="61"/>
    </location>
</feature>
<dbReference type="AlphaFoldDB" id="A0A174ZJG1"/>
<sequence length="298" mass="33836">MEYFYNLLFYFAIYSFAGWCGEVVFATVRHGKFVNRGMLHGAYCPIYGFGLITVIVCLTPIKDSWLLLFAGSAVLTTVLEFITGFVLDKLFGRRWWDYSDKKFNIGGYICPQFTVVWGLACLLIMKVVQPAIAFAVGLIWKPVGIAALCLFYAAIITDVILTFPEVKKLRNEIRLIDDLEKQLTAVSDAIGSDLSDKTAQAVEFTKEHRITAEEMQKKADMFKAKLETASDSVKQRNSERLSELKGNASERKEVLTARFNELNEKLSELKAKHKRLYKAFPSLKNGRKKLKKVISKKK</sequence>
<keyword evidence="2" id="KW-1133">Transmembrane helix</keyword>
<feature type="transmembrane region" description="Helical" evidence="2">
    <location>
        <begin position="67"/>
        <end position="87"/>
    </location>
</feature>
<protein>
    <submittedName>
        <fullName evidence="3">Predicted membrane protein</fullName>
    </submittedName>
</protein>
<gene>
    <name evidence="3" type="ORF">ERS852540_00860</name>
</gene>
<evidence type="ECO:0000256" key="1">
    <source>
        <dbReference type="SAM" id="Coils"/>
    </source>
</evidence>
<organism evidence="3 4">
    <name type="scientific">[Eubacterium] siraeum</name>
    <dbReference type="NCBI Taxonomy" id="39492"/>
    <lineage>
        <taxon>Bacteria</taxon>
        <taxon>Bacillati</taxon>
        <taxon>Bacillota</taxon>
        <taxon>Clostridia</taxon>
        <taxon>Eubacteriales</taxon>
        <taxon>Oscillospiraceae</taxon>
        <taxon>Oscillospiraceae incertae sedis</taxon>
    </lineage>
</organism>
<feature type="transmembrane region" description="Helical" evidence="2">
    <location>
        <begin position="131"/>
        <end position="161"/>
    </location>
</feature>
<evidence type="ECO:0000313" key="4">
    <source>
        <dbReference type="Proteomes" id="UP000095662"/>
    </source>
</evidence>
<dbReference type="STRING" id="39492.ERS852540_00860"/>
<feature type="transmembrane region" description="Helical" evidence="2">
    <location>
        <begin position="108"/>
        <end position="125"/>
    </location>
</feature>
<keyword evidence="2" id="KW-0472">Membrane</keyword>